<dbReference type="InterPro" id="IPR045865">
    <property type="entry name" value="ACT-like_dom_sf"/>
</dbReference>
<dbReference type="PANTHER" id="PTHR39199">
    <property type="entry name" value="BLR5128 PROTEIN"/>
    <property type="match status" value="1"/>
</dbReference>
<dbReference type="SUPFAM" id="SSF55021">
    <property type="entry name" value="ACT-like"/>
    <property type="match status" value="2"/>
</dbReference>
<organism evidence="3 4">
    <name type="scientific">Stakelama marina</name>
    <dbReference type="NCBI Taxonomy" id="2826939"/>
    <lineage>
        <taxon>Bacteria</taxon>
        <taxon>Pseudomonadati</taxon>
        <taxon>Pseudomonadota</taxon>
        <taxon>Alphaproteobacteria</taxon>
        <taxon>Sphingomonadales</taxon>
        <taxon>Sphingomonadaceae</taxon>
        <taxon>Stakelama</taxon>
    </lineage>
</organism>
<dbReference type="InterPro" id="IPR027795">
    <property type="entry name" value="CASTOR_ACT_dom"/>
</dbReference>
<dbReference type="InterPro" id="IPR018717">
    <property type="entry name" value="DUF2241"/>
</dbReference>
<dbReference type="PANTHER" id="PTHR39199:SF1">
    <property type="entry name" value="BLR5128 PROTEIN"/>
    <property type="match status" value="1"/>
</dbReference>
<keyword evidence="4" id="KW-1185">Reference proteome</keyword>
<evidence type="ECO:0000259" key="2">
    <source>
        <dbReference type="Pfam" id="PF13840"/>
    </source>
</evidence>
<feature type="domain" description="CASTOR ACT" evidence="2">
    <location>
        <begin position="61"/>
        <end position="118"/>
    </location>
</feature>
<gene>
    <name evidence="3" type="ORF">J7S20_13830</name>
</gene>
<dbReference type="Pfam" id="PF13840">
    <property type="entry name" value="ACT_7"/>
    <property type="match status" value="1"/>
</dbReference>
<dbReference type="Gene3D" id="3.30.2130.10">
    <property type="entry name" value="VC0802-like"/>
    <property type="match status" value="1"/>
</dbReference>
<reference evidence="3" key="1">
    <citation type="submission" date="2021-04" db="EMBL/GenBank/DDBJ databases">
        <title>Ouciella asimina sp. nov., isolated from the surface seawater in the hydrothermal field of Okinawa Trough.</title>
        <authorList>
            <person name="Shuang W."/>
        </authorList>
    </citation>
    <scope>NUCLEOTIDE SEQUENCE</scope>
    <source>
        <strain evidence="3">LXI357</strain>
    </source>
</reference>
<dbReference type="EMBL" id="JAGRQC010000004">
    <property type="protein sequence ID" value="MBR0553585.1"/>
    <property type="molecule type" value="Genomic_DNA"/>
</dbReference>
<sequence>MIAAMDPQLLPGRFVFVTVGDDAATLSPLALGSFRETEGLSLILAEADAPADADAGAMPMRCITLNVHSALDGVGLTAAVSGALAECDIPANIVAAYHHDHVFVPAGMADEALAVLRKLQAG</sequence>
<feature type="domain" description="DUF2241" evidence="1">
    <location>
        <begin position="1"/>
        <end position="51"/>
    </location>
</feature>
<name>A0A8T4IKF6_9SPHN</name>
<comment type="caution">
    <text evidence="3">The sequence shown here is derived from an EMBL/GenBank/DDBJ whole genome shotgun (WGS) entry which is preliminary data.</text>
</comment>
<evidence type="ECO:0000313" key="3">
    <source>
        <dbReference type="EMBL" id="MBR0553585.1"/>
    </source>
</evidence>
<evidence type="ECO:0000259" key="1">
    <source>
        <dbReference type="Pfam" id="PF10000"/>
    </source>
</evidence>
<dbReference type="AlphaFoldDB" id="A0A8T4IKF6"/>
<dbReference type="Proteomes" id="UP000676996">
    <property type="component" value="Unassembled WGS sequence"/>
</dbReference>
<accession>A0A8T4IKF6</accession>
<protein>
    <submittedName>
        <fullName evidence="3">ACT domain-containing protein</fullName>
    </submittedName>
</protein>
<dbReference type="Pfam" id="PF10000">
    <property type="entry name" value="ACT_3"/>
    <property type="match status" value="1"/>
</dbReference>
<evidence type="ECO:0000313" key="4">
    <source>
        <dbReference type="Proteomes" id="UP000676996"/>
    </source>
</evidence>
<proteinExistence type="predicted"/>